<evidence type="ECO:0000313" key="3">
    <source>
        <dbReference type="Proteomes" id="UP000053263"/>
    </source>
</evidence>
<name>A0A0C9T162_PLICR</name>
<proteinExistence type="predicted"/>
<dbReference type="InterPro" id="IPR009027">
    <property type="entry name" value="Ribosomal_bL9/RNase_H1_N"/>
</dbReference>
<dbReference type="Pfam" id="PF01693">
    <property type="entry name" value="Cauli_VI"/>
    <property type="match status" value="1"/>
</dbReference>
<dbReference type="AlphaFoldDB" id="A0A0C9T162"/>
<sequence length="125" mass="13446">MPVPQAPASHGGCQRRCPVCWRFCWLGPDGGGPVLNTQCVSSSSIFATVTLIFGAEGQGTAAPATSRWYCVIRGRKVGVFEGWMTTSPLVTGVPHCQFCRFTTRDDAVRAFNAAIDEGQVYETGE</sequence>
<keyword evidence="3" id="KW-1185">Reference proteome</keyword>
<dbReference type="InterPro" id="IPR011320">
    <property type="entry name" value="RNase_H1_N"/>
</dbReference>
<gene>
    <name evidence="2" type="ORF">PLICRDRAFT_180919</name>
</gene>
<organism evidence="2 3">
    <name type="scientific">Plicaturopsis crispa FD-325 SS-3</name>
    <dbReference type="NCBI Taxonomy" id="944288"/>
    <lineage>
        <taxon>Eukaryota</taxon>
        <taxon>Fungi</taxon>
        <taxon>Dikarya</taxon>
        <taxon>Basidiomycota</taxon>
        <taxon>Agaricomycotina</taxon>
        <taxon>Agaricomycetes</taxon>
        <taxon>Agaricomycetidae</taxon>
        <taxon>Amylocorticiales</taxon>
        <taxon>Amylocorticiaceae</taxon>
        <taxon>Plicatura</taxon>
        <taxon>Plicaturopsis crispa</taxon>
    </lineage>
</organism>
<dbReference type="InterPro" id="IPR037056">
    <property type="entry name" value="RNase_H1_N_sf"/>
</dbReference>
<accession>A0A0C9T162</accession>
<dbReference type="Proteomes" id="UP000053263">
    <property type="component" value="Unassembled WGS sequence"/>
</dbReference>
<dbReference type="SUPFAM" id="SSF55658">
    <property type="entry name" value="L9 N-domain-like"/>
    <property type="match status" value="1"/>
</dbReference>
<dbReference type="Gene3D" id="3.40.970.10">
    <property type="entry name" value="Ribonuclease H1, N-terminal domain"/>
    <property type="match status" value="1"/>
</dbReference>
<dbReference type="EMBL" id="KN832598">
    <property type="protein sequence ID" value="KII82919.1"/>
    <property type="molecule type" value="Genomic_DNA"/>
</dbReference>
<dbReference type="HOGENOM" id="CLU_1993570_0_0_1"/>
<protein>
    <recommendedName>
        <fullName evidence="1">Ribonuclease H1 N-terminal domain-containing protein</fullName>
    </recommendedName>
</protein>
<reference evidence="2 3" key="1">
    <citation type="submission" date="2014-06" db="EMBL/GenBank/DDBJ databases">
        <title>Evolutionary Origins and Diversification of the Mycorrhizal Mutualists.</title>
        <authorList>
            <consortium name="DOE Joint Genome Institute"/>
            <consortium name="Mycorrhizal Genomics Consortium"/>
            <person name="Kohler A."/>
            <person name="Kuo A."/>
            <person name="Nagy L.G."/>
            <person name="Floudas D."/>
            <person name="Copeland A."/>
            <person name="Barry K.W."/>
            <person name="Cichocki N."/>
            <person name="Veneault-Fourrey C."/>
            <person name="LaButti K."/>
            <person name="Lindquist E.A."/>
            <person name="Lipzen A."/>
            <person name="Lundell T."/>
            <person name="Morin E."/>
            <person name="Murat C."/>
            <person name="Riley R."/>
            <person name="Ohm R."/>
            <person name="Sun H."/>
            <person name="Tunlid A."/>
            <person name="Henrissat B."/>
            <person name="Grigoriev I.V."/>
            <person name="Hibbett D.S."/>
            <person name="Martin F."/>
        </authorList>
    </citation>
    <scope>NUCLEOTIDE SEQUENCE [LARGE SCALE GENOMIC DNA]</scope>
    <source>
        <strain evidence="2 3">FD-325 SS-3</strain>
    </source>
</reference>
<evidence type="ECO:0000313" key="2">
    <source>
        <dbReference type="EMBL" id="KII82919.1"/>
    </source>
</evidence>
<evidence type="ECO:0000259" key="1">
    <source>
        <dbReference type="Pfam" id="PF01693"/>
    </source>
</evidence>
<dbReference type="OrthoDB" id="3270804at2759"/>
<feature type="domain" description="Ribonuclease H1 N-terminal" evidence="1">
    <location>
        <begin position="68"/>
        <end position="108"/>
    </location>
</feature>